<feature type="compositionally biased region" description="Low complexity" evidence="8">
    <location>
        <begin position="17"/>
        <end position="32"/>
    </location>
</feature>
<keyword evidence="2" id="KW-1003">Cell membrane</keyword>
<feature type="transmembrane region" description="Helical" evidence="9">
    <location>
        <begin position="187"/>
        <end position="204"/>
    </location>
</feature>
<keyword evidence="4 11" id="KW-0808">Transferase</keyword>
<dbReference type="InterPro" id="IPR050297">
    <property type="entry name" value="LipidA_mod_glycosyltrf_83"/>
</dbReference>
<dbReference type="PANTHER" id="PTHR33908">
    <property type="entry name" value="MANNOSYLTRANSFERASE YKCB-RELATED"/>
    <property type="match status" value="1"/>
</dbReference>
<evidence type="ECO:0000256" key="6">
    <source>
        <dbReference type="ARBA" id="ARBA00022989"/>
    </source>
</evidence>
<feature type="transmembrane region" description="Helical" evidence="9">
    <location>
        <begin position="417"/>
        <end position="439"/>
    </location>
</feature>
<feature type="domain" description="Glycosyltransferase RgtA/B/C/D-like" evidence="10">
    <location>
        <begin position="129"/>
        <end position="254"/>
    </location>
</feature>
<organism evidence="11 12">
    <name type="scientific">Streptomyces bluensis</name>
    <dbReference type="NCBI Taxonomy" id="33897"/>
    <lineage>
        <taxon>Bacteria</taxon>
        <taxon>Bacillati</taxon>
        <taxon>Actinomycetota</taxon>
        <taxon>Actinomycetes</taxon>
        <taxon>Kitasatosporales</taxon>
        <taxon>Streptomycetaceae</taxon>
        <taxon>Streptomyces</taxon>
    </lineage>
</organism>
<feature type="transmembrane region" description="Helical" evidence="9">
    <location>
        <begin position="253"/>
        <end position="272"/>
    </location>
</feature>
<sequence>MSHEQKPRLSVVHEKATAPAEAAASPETTAQAGQRPAENVSVAEGRFPPLGHRGRMALVFAMVTGLITHGWHLFQYPLYLTDEGIYMQRAWSLIRETRLSPYTYSYDHAPGGWITLAGWAYPLPKQFETFGNAINTGRLLMLLVHIASVYLLFEVTRRLSGSVLAAFVATFFYNVSPLAVYFQRQVLLDNMMMFWVLLGLLALLRPQFRIKDAVGGGMALGIGLITKENALFFVPAFLYLLHRRIKGTSNLRFTQMFWPFTMLIPVSGYLMYATLKNELLPSGLSFNLNSPPTEHVSLLYTAWWQVNRTEGKLFSHEGLLYQSWLFRDAFFLYVGVIAMALCLLWGLKDRNRDLGFLISGALSFGYFFYLLRGSVVLDFYVAPLIPMFAINIGMATDRVMTWMRPLLKQGGPVYRGLRLGLPCFVIALLLMSPTSGYLMTTNTEGRVKLADQYDPKLNLTDLQRQQVDWIRKNIPPDARMITDDDIWMMLHDVRPFYPYAHSHWNAASDPAVRDKLFRKKWQNIDYIVMSNKMRKSIDDNNGDGRENWILQGLRNSKRVWYIQRGDIKLEIYRVE</sequence>
<feature type="transmembrane region" description="Helical" evidence="9">
    <location>
        <begin position="216"/>
        <end position="241"/>
    </location>
</feature>
<keyword evidence="12" id="KW-1185">Reference proteome</keyword>
<reference evidence="11 12" key="1">
    <citation type="submission" date="2024-10" db="EMBL/GenBank/DDBJ databases">
        <title>The Natural Products Discovery Center: Release of the First 8490 Sequenced Strains for Exploring Actinobacteria Biosynthetic Diversity.</title>
        <authorList>
            <person name="Kalkreuter E."/>
            <person name="Kautsar S.A."/>
            <person name="Yang D."/>
            <person name="Bader C.D."/>
            <person name="Teijaro C.N."/>
            <person name="Fluegel L."/>
            <person name="Davis C.M."/>
            <person name="Simpson J.R."/>
            <person name="Lauterbach L."/>
            <person name="Steele A.D."/>
            <person name="Gui C."/>
            <person name="Meng S."/>
            <person name="Li G."/>
            <person name="Viehrig K."/>
            <person name="Ye F."/>
            <person name="Su P."/>
            <person name="Kiefer A.F."/>
            <person name="Nichols A."/>
            <person name="Cepeda A.J."/>
            <person name="Yan W."/>
            <person name="Fan B."/>
            <person name="Jiang Y."/>
            <person name="Adhikari A."/>
            <person name="Zheng C.-J."/>
            <person name="Schuster L."/>
            <person name="Cowan T.M."/>
            <person name="Smanski M.J."/>
            <person name="Chevrette M.G."/>
            <person name="De Carvalho L.P.S."/>
            <person name="Shen B."/>
        </authorList>
    </citation>
    <scope>NUCLEOTIDE SEQUENCE [LARGE SCALE GENOMIC DNA]</scope>
    <source>
        <strain evidence="11 12">NPDC001390</strain>
    </source>
</reference>
<keyword evidence="7 9" id="KW-0472">Membrane</keyword>
<dbReference type="InterPro" id="IPR038731">
    <property type="entry name" value="RgtA/B/C-like"/>
</dbReference>
<dbReference type="EMBL" id="JBIAWJ010000009">
    <property type="protein sequence ID" value="MFF4523623.1"/>
    <property type="molecule type" value="Genomic_DNA"/>
</dbReference>
<evidence type="ECO:0000313" key="11">
    <source>
        <dbReference type="EMBL" id="MFF4523623.1"/>
    </source>
</evidence>
<evidence type="ECO:0000256" key="2">
    <source>
        <dbReference type="ARBA" id="ARBA00022475"/>
    </source>
</evidence>
<evidence type="ECO:0000256" key="5">
    <source>
        <dbReference type="ARBA" id="ARBA00022692"/>
    </source>
</evidence>
<comment type="caution">
    <text evidence="11">The sequence shown here is derived from an EMBL/GenBank/DDBJ whole genome shotgun (WGS) entry which is preliminary data.</text>
</comment>
<dbReference type="Proteomes" id="UP001602058">
    <property type="component" value="Unassembled WGS sequence"/>
</dbReference>
<feature type="transmembrane region" description="Helical" evidence="9">
    <location>
        <begin position="354"/>
        <end position="371"/>
    </location>
</feature>
<evidence type="ECO:0000256" key="8">
    <source>
        <dbReference type="SAM" id="MobiDB-lite"/>
    </source>
</evidence>
<feature type="transmembrane region" description="Helical" evidence="9">
    <location>
        <begin position="377"/>
        <end position="396"/>
    </location>
</feature>
<evidence type="ECO:0000256" key="9">
    <source>
        <dbReference type="SAM" id="Phobius"/>
    </source>
</evidence>
<feature type="region of interest" description="Disordered" evidence="8">
    <location>
        <begin position="1"/>
        <end position="46"/>
    </location>
</feature>
<comment type="subcellular location">
    <subcellularLocation>
        <location evidence="1">Cell membrane</location>
        <topology evidence="1">Multi-pass membrane protein</topology>
    </subcellularLocation>
</comment>
<dbReference type="RefSeq" id="WP_351082589.1">
    <property type="nucleotide sequence ID" value="NZ_JBEOZG010000017.1"/>
</dbReference>
<keyword evidence="3 11" id="KW-0328">Glycosyltransferase</keyword>
<keyword evidence="5 9" id="KW-0812">Transmembrane</keyword>
<name>A0ABW6UNL3_9ACTN</name>
<protein>
    <submittedName>
        <fullName evidence="11">Glycosyltransferase family 39 protein</fullName>
        <ecNumber evidence="11">2.4.-.-</ecNumber>
    </submittedName>
</protein>
<dbReference type="EC" id="2.4.-.-" evidence="11"/>
<evidence type="ECO:0000256" key="3">
    <source>
        <dbReference type="ARBA" id="ARBA00022676"/>
    </source>
</evidence>
<evidence type="ECO:0000256" key="4">
    <source>
        <dbReference type="ARBA" id="ARBA00022679"/>
    </source>
</evidence>
<gene>
    <name evidence="11" type="ORF">ACFY1D_19730</name>
</gene>
<evidence type="ECO:0000256" key="1">
    <source>
        <dbReference type="ARBA" id="ARBA00004651"/>
    </source>
</evidence>
<feature type="transmembrane region" description="Helical" evidence="9">
    <location>
        <begin position="330"/>
        <end position="347"/>
    </location>
</feature>
<evidence type="ECO:0000259" key="10">
    <source>
        <dbReference type="Pfam" id="PF13231"/>
    </source>
</evidence>
<accession>A0ABW6UNL3</accession>
<feature type="transmembrane region" description="Helical" evidence="9">
    <location>
        <begin position="56"/>
        <end position="74"/>
    </location>
</feature>
<proteinExistence type="predicted"/>
<feature type="transmembrane region" description="Helical" evidence="9">
    <location>
        <begin position="136"/>
        <end position="153"/>
    </location>
</feature>
<evidence type="ECO:0000256" key="7">
    <source>
        <dbReference type="ARBA" id="ARBA00023136"/>
    </source>
</evidence>
<feature type="transmembrane region" description="Helical" evidence="9">
    <location>
        <begin position="159"/>
        <end position="180"/>
    </location>
</feature>
<evidence type="ECO:0000313" key="12">
    <source>
        <dbReference type="Proteomes" id="UP001602058"/>
    </source>
</evidence>
<feature type="compositionally biased region" description="Basic and acidic residues" evidence="8">
    <location>
        <begin position="1"/>
        <end position="16"/>
    </location>
</feature>
<dbReference type="PANTHER" id="PTHR33908:SF11">
    <property type="entry name" value="MEMBRANE PROTEIN"/>
    <property type="match status" value="1"/>
</dbReference>
<dbReference type="Pfam" id="PF13231">
    <property type="entry name" value="PMT_2"/>
    <property type="match status" value="1"/>
</dbReference>
<dbReference type="GO" id="GO:0016757">
    <property type="term" value="F:glycosyltransferase activity"/>
    <property type="evidence" value="ECO:0007669"/>
    <property type="project" value="UniProtKB-KW"/>
</dbReference>
<keyword evidence="6 9" id="KW-1133">Transmembrane helix</keyword>